<evidence type="ECO:0000313" key="5">
    <source>
        <dbReference type="Proteomes" id="UP000265515"/>
    </source>
</evidence>
<dbReference type="Pfam" id="PF00098">
    <property type="entry name" value="zf-CCHC"/>
    <property type="match status" value="1"/>
</dbReference>
<keyword evidence="1" id="KW-0862">Zinc</keyword>
<dbReference type="Gene3D" id="4.10.60.10">
    <property type="entry name" value="Zinc finger, CCHC-type"/>
    <property type="match status" value="1"/>
</dbReference>
<dbReference type="SMART" id="SM00343">
    <property type="entry name" value="ZnF_C2HC"/>
    <property type="match status" value="1"/>
</dbReference>
<keyword evidence="1" id="KW-0479">Metal-binding</keyword>
<dbReference type="InterPro" id="IPR001878">
    <property type="entry name" value="Znf_CCHC"/>
</dbReference>
<feature type="region of interest" description="Disordered" evidence="2">
    <location>
        <begin position="235"/>
        <end position="274"/>
    </location>
</feature>
<feature type="compositionally biased region" description="Polar residues" evidence="2">
    <location>
        <begin position="172"/>
        <end position="182"/>
    </location>
</feature>
<comment type="caution">
    <text evidence="4">The sequence shown here is derived from an EMBL/GenBank/DDBJ whole genome shotgun (WGS) entry which is preliminary data.</text>
</comment>
<dbReference type="Proteomes" id="UP000265515">
    <property type="component" value="Unassembled WGS sequence"/>
</dbReference>
<dbReference type="PROSITE" id="PS50158">
    <property type="entry name" value="ZF_CCHC"/>
    <property type="match status" value="1"/>
</dbReference>
<sequence length="359" mass="40262">MASNMATSSSIIRTCYNCGQPGHFARSCPLRLQSGQTNTNTAIVPAQNSQVVTVPAGGAPYGNFGYNFGGGLKPRVENLEATVATIKARHDAEMEREKIKHEEEERKKREKEDEERRREAKKEREELHEQMSKALGGKLDAVKELLEKKKGSENDEVAKLRAELELLRKGQAQATNVASTSESEYDKYQKAMSEEKARSEKRFAAMEEEIARLKKANAETLGAVETWKAEALRPGNKRGGVAVTPSPVPRSRMRTRYTPVVSPPFDKEQAKQAMADQEHEIELLKEWRLRELNGRRKAEQELEKLKEQMANLEVKKTPMTTNLRSRLDKVATVDKGKKPVTPGLSKWESGVQCSVSGRS</sequence>
<feature type="compositionally biased region" description="Basic and acidic residues" evidence="2">
    <location>
        <begin position="184"/>
        <end position="193"/>
    </location>
</feature>
<dbReference type="EMBL" id="BFEA01001031">
    <property type="protein sequence ID" value="GBG92308.1"/>
    <property type="molecule type" value="Genomic_DNA"/>
</dbReference>
<evidence type="ECO:0000259" key="3">
    <source>
        <dbReference type="PROSITE" id="PS50158"/>
    </source>
</evidence>
<evidence type="ECO:0000313" key="4">
    <source>
        <dbReference type="EMBL" id="GBG92308.1"/>
    </source>
</evidence>
<gene>
    <name evidence="4" type="ORF">CBR_g55077</name>
</gene>
<reference evidence="4 5" key="1">
    <citation type="journal article" date="2018" name="Cell">
        <title>The Chara Genome: Secondary Complexity and Implications for Plant Terrestrialization.</title>
        <authorList>
            <person name="Nishiyama T."/>
            <person name="Sakayama H."/>
            <person name="Vries J.D."/>
            <person name="Buschmann H."/>
            <person name="Saint-Marcoux D."/>
            <person name="Ullrich K.K."/>
            <person name="Haas F.B."/>
            <person name="Vanderstraeten L."/>
            <person name="Becker D."/>
            <person name="Lang D."/>
            <person name="Vosolsobe S."/>
            <person name="Rombauts S."/>
            <person name="Wilhelmsson P.K.I."/>
            <person name="Janitza P."/>
            <person name="Kern R."/>
            <person name="Heyl A."/>
            <person name="Rumpler F."/>
            <person name="Villalobos L.I.A.C."/>
            <person name="Clay J.M."/>
            <person name="Skokan R."/>
            <person name="Toyoda A."/>
            <person name="Suzuki Y."/>
            <person name="Kagoshima H."/>
            <person name="Schijlen E."/>
            <person name="Tajeshwar N."/>
            <person name="Catarino B."/>
            <person name="Hetherington A.J."/>
            <person name="Saltykova A."/>
            <person name="Bonnot C."/>
            <person name="Breuninger H."/>
            <person name="Symeonidi A."/>
            <person name="Radhakrishnan G.V."/>
            <person name="Van Nieuwerburgh F."/>
            <person name="Deforce D."/>
            <person name="Chang C."/>
            <person name="Karol K.G."/>
            <person name="Hedrich R."/>
            <person name="Ulvskov P."/>
            <person name="Glockner G."/>
            <person name="Delwiche C.F."/>
            <person name="Petrasek J."/>
            <person name="Van de Peer Y."/>
            <person name="Friml J."/>
            <person name="Beilby M."/>
            <person name="Dolan L."/>
            <person name="Kohara Y."/>
            <person name="Sugano S."/>
            <person name="Fujiyama A."/>
            <person name="Delaux P.-M."/>
            <person name="Quint M."/>
            <person name="TheiBen G."/>
            <person name="Hagemann M."/>
            <person name="Harholt J."/>
            <person name="Dunand C."/>
            <person name="Zachgo S."/>
            <person name="Langdale J."/>
            <person name="Maumus F."/>
            <person name="Straeten D.V.D."/>
            <person name="Gould S.B."/>
            <person name="Rensing S.A."/>
        </authorList>
    </citation>
    <scope>NUCLEOTIDE SEQUENCE [LARGE SCALE GENOMIC DNA]</scope>
    <source>
        <strain evidence="4 5">S276</strain>
    </source>
</reference>
<dbReference type="SUPFAM" id="SSF57756">
    <property type="entry name" value="Retrovirus zinc finger-like domains"/>
    <property type="match status" value="1"/>
</dbReference>
<dbReference type="GO" id="GO:0003676">
    <property type="term" value="F:nucleic acid binding"/>
    <property type="evidence" value="ECO:0007669"/>
    <property type="project" value="InterPro"/>
</dbReference>
<keyword evidence="5" id="KW-1185">Reference proteome</keyword>
<keyword evidence="1" id="KW-0863">Zinc-finger</keyword>
<dbReference type="AlphaFoldDB" id="A0A388MCL4"/>
<accession>A0A388MCL4</accession>
<feature type="region of interest" description="Disordered" evidence="2">
    <location>
        <begin position="335"/>
        <end position="359"/>
    </location>
</feature>
<proteinExistence type="predicted"/>
<evidence type="ECO:0000256" key="2">
    <source>
        <dbReference type="SAM" id="MobiDB-lite"/>
    </source>
</evidence>
<evidence type="ECO:0000256" key="1">
    <source>
        <dbReference type="PROSITE-ProRule" id="PRU00047"/>
    </source>
</evidence>
<dbReference type="GO" id="GO:0008270">
    <property type="term" value="F:zinc ion binding"/>
    <property type="evidence" value="ECO:0007669"/>
    <property type="project" value="UniProtKB-KW"/>
</dbReference>
<name>A0A388MCL4_CHABU</name>
<feature type="region of interest" description="Disordered" evidence="2">
    <location>
        <begin position="171"/>
        <end position="193"/>
    </location>
</feature>
<organism evidence="4 5">
    <name type="scientific">Chara braunii</name>
    <name type="common">Braun's stonewort</name>
    <dbReference type="NCBI Taxonomy" id="69332"/>
    <lineage>
        <taxon>Eukaryota</taxon>
        <taxon>Viridiplantae</taxon>
        <taxon>Streptophyta</taxon>
        <taxon>Charophyceae</taxon>
        <taxon>Charales</taxon>
        <taxon>Characeae</taxon>
        <taxon>Chara</taxon>
    </lineage>
</organism>
<feature type="compositionally biased region" description="Basic and acidic residues" evidence="2">
    <location>
        <begin position="265"/>
        <end position="274"/>
    </location>
</feature>
<feature type="domain" description="CCHC-type" evidence="3">
    <location>
        <begin position="15"/>
        <end position="29"/>
    </location>
</feature>
<dbReference type="Gramene" id="GBG92308">
    <property type="protein sequence ID" value="GBG92308"/>
    <property type="gene ID" value="CBR_g55077"/>
</dbReference>
<protein>
    <recommendedName>
        <fullName evidence="3">CCHC-type domain-containing protein</fullName>
    </recommendedName>
</protein>
<dbReference type="InterPro" id="IPR036875">
    <property type="entry name" value="Znf_CCHC_sf"/>
</dbReference>
<feature type="region of interest" description="Disordered" evidence="2">
    <location>
        <begin position="89"/>
        <end position="131"/>
    </location>
</feature>